<feature type="region of interest" description="Disordered" evidence="1">
    <location>
        <begin position="96"/>
        <end position="176"/>
    </location>
</feature>
<gene>
    <name evidence="2" type="ORF">RFULGI_LOCUS5910</name>
</gene>
<keyword evidence="3" id="KW-1185">Reference proteome</keyword>
<accession>A0A9N9BZF8</accession>
<feature type="compositionally biased region" description="Basic and acidic residues" evidence="1">
    <location>
        <begin position="106"/>
        <end position="176"/>
    </location>
</feature>
<proteinExistence type="predicted"/>
<dbReference type="Proteomes" id="UP000789396">
    <property type="component" value="Unassembled WGS sequence"/>
</dbReference>
<evidence type="ECO:0000313" key="3">
    <source>
        <dbReference type="Proteomes" id="UP000789396"/>
    </source>
</evidence>
<sequence>MDLDFKPSIASLSNNCEEREIMLNNNSISSIPISAGPSKICENDLNLVENFNKIDLDNSLNILNFHSLPIVPKVENMDLDQFSTVPSTLSNINLKPPIDSDLNGKISERNLDSTNDSRFDSRFDSRNDSRIDSRNNSRSDSRNNSKNDLRNDSRDNSRNDSRNNPRNDSRNDPRND</sequence>
<evidence type="ECO:0000313" key="2">
    <source>
        <dbReference type="EMBL" id="CAG8582476.1"/>
    </source>
</evidence>
<evidence type="ECO:0000256" key="1">
    <source>
        <dbReference type="SAM" id="MobiDB-lite"/>
    </source>
</evidence>
<dbReference type="EMBL" id="CAJVPZ010007148">
    <property type="protein sequence ID" value="CAG8582476.1"/>
    <property type="molecule type" value="Genomic_DNA"/>
</dbReference>
<dbReference type="AlphaFoldDB" id="A0A9N9BZF8"/>
<reference evidence="2" key="1">
    <citation type="submission" date="2021-06" db="EMBL/GenBank/DDBJ databases">
        <authorList>
            <person name="Kallberg Y."/>
            <person name="Tangrot J."/>
            <person name="Rosling A."/>
        </authorList>
    </citation>
    <scope>NUCLEOTIDE SEQUENCE</scope>
    <source>
        <strain evidence="2">IN212</strain>
    </source>
</reference>
<protein>
    <submittedName>
        <fullName evidence="2">12174_t:CDS:1</fullName>
    </submittedName>
</protein>
<comment type="caution">
    <text evidence="2">The sequence shown here is derived from an EMBL/GenBank/DDBJ whole genome shotgun (WGS) entry which is preliminary data.</text>
</comment>
<name>A0A9N9BZF8_9GLOM</name>
<organism evidence="2 3">
    <name type="scientific">Racocetra fulgida</name>
    <dbReference type="NCBI Taxonomy" id="60492"/>
    <lineage>
        <taxon>Eukaryota</taxon>
        <taxon>Fungi</taxon>
        <taxon>Fungi incertae sedis</taxon>
        <taxon>Mucoromycota</taxon>
        <taxon>Glomeromycotina</taxon>
        <taxon>Glomeromycetes</taxon>
        <taxon>Diversisporales</taxon>
        <taxon>Gigasporaceae</taxon>
        <taxon>Racocetra</taxon>
    </lineage>
</organism>